<dbReference type="AlphaFoldDB" id="G6Y827"/>
<organism evidence="1 2">
    <name type="scientific">Mesorhizobium amorphae CCNWGS0123</name>
    <dbReference type="NCBI Taxonomy" id="1082933"/>
    <lineage>
        <taxon>Bacteria</taxon>
        <taxon>Pseudomonadati</taxon>
        <taxon>Pseudomonadota</taxon>
        <taxon>Alphaproteobacteria</taxon>
        <taxon>Hyphomicrobiales</taxon>
        <taxon>Phyllobacteriaceae</taxon>
        <taxon>Mesorhizobium</taxon>
    </lineage>
</organism>
<evidence type="ECO:0000313" key="2">
    <source>
        <dbReference type="Proteomes" id="UP000002949"/>
    </source>
</evidence>
<reference evidence="1 2" key="1">
    <citation type="journal article" date="2012" name="J. Bacteriol.">
        <title>Draft Genome Sequence of Plant Growth-Promoting Rhizobium Mesorhizobium amorphae, Isolated from Zinc-Lead Mine Tailings.</title>
        <authorList>
            <person name="Hao X."/>
            <person name="Lin Y."/>
            <person name="Johnstone L."/>
            <person name="Baltrus D.A."/>
            <person name="Miller S.J."/>
            <person name="Wei G."/>
            <person name="Rensing C."/>
        </authorList>
    </citation>
    <scope>NUCLEOTIDE SEQUENCE [LARGE SCALE GENOMIC DNA]</scope>
    <source>
        <strain evidence="1 2">CCNWGS0123</strain>
    </source>
</reference>
<sequence length="353" mass="38818">MLVDMVACDRRLPARTGTRKWAKLIMSAPVAGLTSKNRITAEDVTMLRREVFGDGVVSRGEAEALFALDATARDKCQEWPEFFVEAITDYIVHQEKPAGYISEDNADWLVQTISRDGMVDSRTELELLVHVLETAKSSPSKLCAYALEQVSHAVIDGKGPLMLGGDLVPGLIAKAEVDLLRRILYAYGGDGNIAITRAEAEVLFKINERTAAASNDPTWNDLFVKAIANFVMCSAGYEAPTREVALRRDSFFEQADAEIGGFFARMVSGGLAAIMEAYRAPDDIETEWEARNRASEALARRAETIDAGEAKWLAERIGGDRPLRDNERALLTLIKHASPEIHPALKPLLDKVA</sequence>
<dbReference type="Proteomes" id="UP000002949">
    <property type="component" value="Unassembled WGS sequence"/>
</dbReference>
<gene>
    <name evidence="1" type="ORF">MEA186_10469</name>
</gene>
<proteinExistence type="predicted"/>
<keyword evidence="2" id="KW-1185">Reference proteome</keyword>
<dbReference type="STRING" id="1082933.A6B35_20735"/>
<dbReference type="PATRIC" id="fig|1082933.3.peg.2018"/>
<dbReference type="eggNOG" id="ENOG502ZB84">
    <property type="taxonomic scope" value="Bacteria"/>
</dbReference>
<accession>G6Y827</accession>
<protein>
    <submittedName>
        <fullName evidence="1">Uncharacterized protein</fullName>
    </submittedName>
</protein>
<evidence type="ECO:0000313" key="1">
    <source>
        <dbReference type="EMBL" id="EHH12065.1"/>
    </source>
</evidence>
<name>G6Y827_9HYPH</name>
<dbReference type="EMBL" id="AGSN01000086">
    <property type="protein sequence ID" value="EHH12065.1"/>
    <property type="molecule type" value="Genomic_DNA"/>
</dbReference>